<sequence>MLSVIFAPANTPAPVVAKIHQAINETLIQPELKAKLALQSIDTAPISQEEFAYTVKQDFTRWAELLKVLKVKVE</sequence>
<evidence type="ECO:0000313" key="1">
    <source>
        <dbReference type="EMBL" id="MDD0814368.1"/>
    </source>
</evidence>
<keyword evidence="2" id="KW-1185">Reference proteome</keyword>
<protein>
    <submittedName>
        <fullName evidence="1">Tripartite tricarboxylate transporter substrate-binding protein</fullName>
    </submittedName>
</protein>
<dbReference type="Proteomes" id="UP001528672">
    <property type="component" value="Unassembled WGS sequence"/>
</dbReference>
<gene>
    <name evidence="1" type="ORF">PSQ39_06975</name>
</gene>
<accession>A0ABT5MCR3</accession>
<evidence type="ECO:0000313" key="2">
    <source>
        <dbReference type="Proteomes" id="UP001528672"/>
    </source>
</evidence>
<organism evidence="1 2">
    <name type="scientific">Curvibacter microcysteis</name>
    <dbReference type="NCBI Taxonomy" id="3026419"/>
    <lineage>
        <taxon>Bacteria</taxon>
        <taxon>Pseudomonadati</taxon>
        <taxon>Pseudomonadota</taxon>
        <taxon>Betaproteobacteria</taxon>
        <taxon>Burkholderiales</taxon>
        <taxon>Comamonadaceae</taxon>
        <taxon>Curvibacter</taxon>
    </lineage>
</organism>
<dbReference type="EMBL" id="JAQSIO010000002">
    <property type="protein sequence ID" value="MDD0814368.1"/>
    <property type="molecule type" value="Genomic_DNA"/>
</dbReference>
<dbReference type="Gene3D" id="3.40.190.150">
    <property type="entry name" value="Bordetella uptake gene, domain 1"/>
    <property type="match status" value="1"/>
</dbReference>
<name>A0ABT5MCR3_9BURK</name>
<comment type="caution">
    <text evidence="1">The sequence shown here is derived from an EMBL/GenBank/DDBJ whole genome shotgun (WGS) entry which is preliminary data.</text>
</comment>
<proteinExistence type="predicted"/>
<reference evidence="1 2" key="1">
    <citation type="submission" date="2023-02" db="EMBL/GenBank/DDBJ databases">
        <title>Bacterial whole genome sequence for Curvibacter sp. HBC28.</title>
        <authorList>
            <person name="Le V."/>
            <person name="Ko S.-R."/>
            <person name="Ahn C.-Y."/>
            <person name="Oh H.-M."/>
        </authorList>
    </citation>
    <scope>NUCLEOTIDE SEQUENCE [LARGE SCALE GENOMIC DNA]</scope>
    <source>
        <strain evidence="1 2">HBC28</strain>
    </source>
</reference>
<dbReference type="InterPro" id="IPR042100">
    <property type="entry name" value="Bug_dom1"/>
</dbReference>
<dbReference type="RefSeq" id="WP_273925983.1">
    <property type="nucleotide sequence ID" value="NZ_JAQSIO010000002.1"/>
</dbReference>